<proteinExistence type="inferred from homology"/>
<evidence type="ECO:0000259" key="4">
    <source>
        <dbReference type="Pfam" id="PF17954"/>
    </source>
</evidence>
<dbReference type="InterPro" id="IPR014710">
    <property type="entry name" value="RmlC-like_jellyroll"/>
</dbReference>
<dbReference type="InterPro" id="IPR041602">
    <property type="entry name" value="Quercetinase_C"/>
</dbReference>
<gene>
    <name evidence="5" type="ORF">RE476_03295</name>
</gene>
<evidence type="ECO:0000256" key="2">
    <source>
        <dbReference type="RuleBase" id="RU003457"/>
    </source>
</evidence>
<dbReference type="InterPro" id="IPR012093">
    <property type="entry name" value="Pirin"/>
</dbReference>
<dbReference type="SUPFAM" id="SSF51182">
    <property type="entry name" value="RmlC-like cupins"/>
    <property type="match status" value="1"/>
</dbReference>
<dbReference type="KEGG" id="mmav:RE476_03295"/>
<keyword evidence="6" id="KW-1185">Reference proteome</keyword>
<dbReference type="AlphaFoldDB" id="A0AA51YH72"/>
<name>A0AA51YH72_9EURY</name>
<dbReference type="PANTHER" id="PTHR43212">
    <property type="entry name" value="QUERCETIN 2,3-DIOXYGENASE"/>
    <property type="match status" value="1"/>
</dbReference>
<evidence type="ECO:0000259" key="3">
    <source>
        <dbReference type="Pfam" id="PF02678"/>
    </source>
</evidence>
<comment type="similarity">
    <text evidence="1 2">Belongs to the pirin family.</text>
</comment>
<protein>
    <submittedName>
        <fullName evidence="5">Pirin family protein</fullName>
    </submittedName>
</protein>
<evidence type="ECO:0000256" key="1">
    <source>
        <dbReference type="ARBA" id="ARBA00008416"/>
    </source>
</evidence>
<accession>A0AA51YH72</accession>
<dbReference type="Pfam" id="PF17954">
    <property type="entry name" value="Pirin_C_2"/>
    <property type="match status" value="1"/>
</dbReference>
<organism evidence="5 6">
    <name type="scientific">Methanolobus mangrovi</name>
    <dbReference type="NCBI Taxonomy" id="3072977"/>
    <lineage>
        <taxon>Archaea</taxon>
        <taxon>Methanobacteriati</taxon>
        <taxon>Methanobacteriota</taxon>
        <taxon>Stenosarchaea group</taxon>
        <taxon>Methanomicrobia</taxon>
        <taxon>Methanosarcinales</taxon>
        <taxon>Methanosarcinaceae</taxon>
        <taxon>Methanolobus</taxon>
    </lineage>
</organism>
<sequence>MIKIVKSNERHLVDTESSQSYWLFSYADYLDMKNTHFGDLKVFNDDTLLAGKAFKPESVDNKEIITIILEGELTHEDSTGAKEVLKAGDVQVMSAGEGISFSGMNLTDKDTRLCRMWINPLRENMAPTSNKKNFDVMSQKNELVHVAGQGYPGALKIRANVTVSIAKLEKGQMFDLLTDIARYVFIYVIEGELDVCGEKLEIYDQARINQNEPLIIKAESDSFFILVDATGKY</sequence>
<feature type="domain" description="Quercetin 2,3-dioxygenase C-terminal cupin" evidence="4">
    <location>
        <begin position="149"/>
        <end position="228"/>
    </location>
</feature>
<dbReference type="Pfam" id="PF02678">
    <property type="entry name" value="Pirin"/>
    <property type="match status" value="1"/>
</dbReference>
<dbReference type="GeneID" id="84229134"/>
<reference evidence="5" key="1">
    <citation type="submission" date="2023-08" db="EMBL/GenBank/DDBJ databases">
        <title>Methanolobus mangrovi sp. nov. and Methanolobus sediminis sp. nov, two novel methylotrophic methanogens isolated from mangrove sediments in China.</title>
        <authorList>
            <person name="Zhou J."/>
        </authorList>
    </citation>
    <scope>NUCLEOTIDE SEQUENCE</scope>
    <source>
        <strain evidence="5">FTZ2</strain>
    </source>
</reference>
<dbReference type="RefSeq" id="WP_309308976.1">
    <property type="nucleotide sequence ID" value="NZ_CP133594.1"/>
</dbReference>
<dbReference type="Gene3D" id="2.60.120.10">
    <property type="entry name" value="Jelly Rolls"/>
    <property type="match status" value="2"/>
</dbReference>
<dbReference type="Proteomes" id="UP001183006">
    <property type="component" value="Chromosome"/>
</dbReference>
<evidence type="ECO:0000313" key="6">
    <source>
        <dbReference type="Proteomes" id="UP001183006"/>
    </source>
</evidence>
<dbReference type="PANTHER" id="PTHR43212:SF3">
    <property type="entry name" value="QUERCETIN 2,3-DIOXYGENASE"/>
    <property type="match status" value="1"/>
</dbReference>
<dbReference type="InterPro" id="IPR003829">
    <property type="entry name" value="Pirin_N_dom"/>
</dbReference>
<dbReference type="EMBL" id="CP133594">
    <property type="protein sequence ID" value="WMW22862.1"/>
    <property type="molecule type" value="Genomic_DNA"/>
</dbReference>
<dbReference type="PIRSF" id="PIRSF006232">
    <property type="entry name" value="Pirin"/>
    <property type="match status" value="1"/>
</dbReference>
<feature type="domain" description="Pirin N-terminal" evidence="3">
    <location>
        <begin position="10"/>
        <end position="118"/>
    </location>
</feature>
<dbReference type="InterPro" id="IPR011051">
    <property type="entry name" value="RmlC_Cupin_sf"/>
</dbReference>
<evidence type="ECO:0000313" key="5">
    <source>
        <dbReference type="EMBL" id="WMW22862.1"/>
    </source>
</evidence>